<dbReference type="EMBL" id="ALWO02000033">
    <property type="protein sequence ID" value="EOZ96518.1"/>
    <property type="molecule type" value="Genomic_DNA"/>
</dbReference>
<proteinExistence type="predicted"/>
<accession>S2E311</accession>
<gene>
    <name evidence="1" type="ORF">A33Q_2288</name>
</gene>
<organism evidence="1 2">
    <name type="scientific">Indibacter alkaliphilus (strain CCUG 57479 / KCTC 22604 / LW1)</name>
    <dbReference type="NCBI Taxonomy" id="1189612"/>
    <lineage>
        <taxon>Bacteria</taxon>
        <taxon>Pseudomonadati</taxon>
        <taxon>Bacteroidota</taxon>
        <taxon>Cytophagia</taxon>
        <taxon>Cytophagales</taxon>
        <taxon>Cyclobacteriaceae</taxon>
    </lineage>
</organism>
<evidence type="ECO:0008006" key="3">
    <source>
        <dbReference type="Google" id="ProtNLM"/>
    </source>
</evidence>
<evidence type="ECO:0000313" key="1">
    <source>
        <dbReference type="EMBL" id="EOZ96518.1"/>
    </source>
</evidence>
<reference evidence="1 2" key="1">
    <citation type="journal article" date="2013" name="Genome Announc.">
        <title>Draft Genome Sequence of Indibacter alkaliphilus Strain LW1T, Isolated from Lonar Lake, a Haloalkaline Lake in the Buldana District of Maharashtra, India.</title>
        <authorList>
            <person name="Singh A."/>
            <person name="Kumar Jangir P."/>
            <person name="Sharma R."/>
            <person name="Singh A."/>
            <person name="Kumar Pinnaka A."/>
            <person name="Shivaji S."/>
        </authorList>
    </citation>
    <scope>NUCLEOTIDE SEQUENCE [LARGE SCALE GENOMIC DNA]</scope>
    <source>
        <strain evidence="2">CCUG 57479 / KCTC 22604 / LW1</strain>
    </source>
</reference>
<protein>
    <recommendedName>
        <fullName evidence="3">Signal transducing protein</fullName>
    </recommendedName>
</protein>
<evidence type="ECO:0000313" key="2">
    <source>
        <dbReference type="Proteomes" id="UP000006073"/>
    </source>
</evidence>
<name>S2E311_INDAL</name>
<keyword evidence="2" id="KW-1185">Reference proteome</keyword>
<dbReference type="Proteomes" id="UP000006073">
    <property type="component" value="Unassembled WGS sequence"/>
</dbReference>
<dbReference type="AlphaFoldDB" id="S2E311"/>
<sequence>MRAEIVKGVLEEKNIQAVILNKKESVYQIHGQYEVMVPITDALTAINIVKNEITF</sequence>
<dbReference type="STRING" id="1189612.A33Q_2288"/>
<comment type="caution">
    <text evidence="1">The sequence shown here is derived from an EMBL/GenBank/DDBJ whole genome shotgun (WGS) entry which is preliminary data.</text>
</comment>